<proteinExistence type="predicted"/>
<evidence type="ECO:0000313" key="5">
    <source>
        <dbReference type="Proteomes" id="UP000198836"/>
    </source>
</evidence>
<organism evidence="4 5">
    <name type="scientific">Pedobacter suwonensis</name>
    <dbReference type="NCBI Taxonomy" id="332999"/>
    <lineage>
        <taxon>Bacteria</taxon>
        <taxon>Pseudomonadati</taxon>
        <taxon>Bacteroidota</taxon>
        <taxon>Sphingobacteriia</taxon>
        <taxon>Sphingobacteriales</taxon>
        <taxon>Sphingobacteriaceae</taxon>
        <taxon>Pedobacter</taxon>
    </lineage>
</organism>
<protein>
    <submittedName>
        <fullName evidence="4">D12 class N6 adenine-specific DNA methyltransferase</fullName>
    </submittedName>
</protein>
<keyword evidence="1 4" id="KW-0489">Methyltransferase</keyword>
<dbReference type="GO" id="GO:1904047">
    <property type="term" value="F:S-adenosyl-L-methionine binding"/>
    <property type="evidence" value="ECO:0007669"/>
    <property type="project" value="TreeGrafter"/>
</dbReference>
<dbReference type="Pfam" id="PF02086">
    <property type="entry name" value="MethyltransfD12"/>
    <property type="match status" value="1"/>
</dbReference>
<dbReference type="GO" id="GO:0009307">
    <property type="term" value="P:DNA restriction-modification system"/>
    <property type="evidence" value="ECO:0007669"/>
    <property type="project" value="InterPro"/>
</dbReference>
<dbReference type="GO" id="GO:0043565">
    <property type="term" value="F:sequence-specific DNA binding"/>
    <property type="evidence" value="ECO:0007669"/>
    <property type="project" value="TreeGrafter"/>
</dbReference>
<evidence type="ECO:0000256" key="3">
    <source>
        <dbReference type="ARBA" id="ARBA00022691"/>
    </source>
</evidence>
<dbReference type="EMBL" id="FOJM01000016">
    <property type="protein sequence ID" value="SFA56446.1"/>
    <property type="molecule type" value="Genomic_DNA"/>
</dbReference>
<dbReference type="Proteomes" id="UP000198836">
    <property type="component" value="Unassembled WGS sequence"/>
</dbReference>
<dbReference type="GO" id="GO:0032259">
    <property type="term" value="P:methylation"/>
    <property type="evidence" value="ECO:0007669"/>
    <property type="project" value="UniProtKB-KW"/>
</dbReference>
<gene>
    <name evidence="4" type="ORF">SAMN04488511_1165</name>
</gene>
<dbReference type="GO" id="GO:0006298">
    <property type="term" value="P:mismatch repair"/>
    <property type="evidence" value="ECO:0007669"/>
    <property type="project" value="TreeGrafter"/>
</dbReference>
<dbReference type="InterPro" id="IPR029063">
    <property type="entry name" value="SAM-dependent_MTases_sf"/>
</dbReference>
<sequence length="190" mass="21930">MLTGRPKWFTITPDLFDPVRRAWAVWVICSQGFASKMDGPFGFDKTNNTTSKRIAGKRDNFTEAYEKRLEKVQIECADALYIIESRDHEEAFFYCDPPYVGSNCGHYKGYTQADYEALLRLLSRIKGRFLLSSYPSAMLDDFISKYGWCTARKEMTVTVNIKNGNPKRKIEVLTANYPFSIEAKDWQEAQ</sequence>
<dbReference type="STRING" id="332999.SAMN04488511_1165"/>
<evidence type="ECO:0000313" key="4">
    <source>
        <dbReference type="EMBL" id="SFA56446.1"/>
    </source>
</evidence>
<dbReference type="SUPFAM" id="SSF53335">
    <property type="entry name" value="S-adenosyl-L-methionine-dependent methyltransferases"/>
    <property type="match status" value="1"/>
</dbReference>
<dbReference type="GO" id="GO:0009007">
    <property type="term" value="F:site-specific DNA-methyltransferase (adenine-specific) activity"/>
    <property type="evidence" value="ECO:0007669"/>
    <property type="project" value="UniProtKB-EC"/>
</dbReference>
<accession>A0A1I0TZW6</accession>
<reference evidence="5" key="1">
    <citation type="submission" date="2016-10" db="EMBL/GenBank/DDBJ databases">
        <authorList>
            <person name="Varghese N."/>
            <person name="Submissions S."/>
        </authorList>
    </citation>
    <scope>NUCLEOTIDE SEQUENCE [LARGE SCALE GENOMIC DNA]</scope>
    <source>
        <strain evidence="5">DSM 18130</strain>
    </source>
</reference>
<keyword evidence="5" id="KW-1185">Reference proteome</keyword>
<name>A0A1I0TZW6_9SPHI</name>
<evidence type="ECO:0000256" key="2">
    <source>
        <dbReference type="ARBA" id="ARBA00022679"/>
    </source>
</evidence>
<dbReference type="Gene3D" id="3.40.50.150">
    <property type="entry name" value="Vaccinia Virus protein VP39"/>
    <property type="match status" value="1"/>
</dbReference>
<keyword evidence="2 4" id="KW-0808">Transferase</keyword>
<dbReference type="InterPro" id="IPR012327">
    <property type="entry name" value="MeTrfase_D12"/>
</dbReference>
<keyword evidence="3" id="KW-0949">S-adenosyl-L-methionine</keyword>
<dbReference type="AlphaFoldDB" id="A0A1I0TZW6"/>
<dbReference type="PANTHER" id="PTHR30481">
    <property type="entry name" value="DNA ADENINE METHYLASE"/>
    <property type="match status" value="1"/>
</dbReference>
<evidence type="ECO:0000256" key="1">
    <source>
        <dbReference type="ARBA" id="ARBA00022603"/>
    </source>
</evidence>